<organism evidence="1 2">
    <name type="scientific">Aspergillus taichungensis</name>
    <dbReference type="NCBI Taxonomy" id="482145"/>
    <lineage>
        <taxon>Eukaryota</taxon>
        <taxon>Fungi</taxon>
        <taxon>Dikarya</taxon>
        <taxon>Ascomycota</taxon>
        <taxon>Pezizomycotina</taxon>
        <taxon>Eurotiomycetes</taxon>
        <taxon>Eurotiomycetidae</taxon>
        <taxon>Eurotiales</taxon>
        <taxon>Aspergillaceae</taxon>
        <taxon>Aspergillus</taxon>
        <taxon>Aspergillus subgen. Circumdati</taxon>
    </lineage>
</organism>
<evidence type="ECO:0000313" key="2">
    <source>
        <dbReference type="Proteomes" id="UP000235023"/>
    </source>
</evidence>
<accession>A0A2J5HFT2</accession>
<reference evidence="2" key="1">
    <citation type="submission" date="2017-12" db="EMBL/GenBank/DDBJ databases">
        <authorList>
            <consortium name="DOE Joint Genome Institute"/>
            <person name="Mondo S.J."/>
            <person name="Kjaerbolling I."/>
            <person name="Vesth T.C."/>
            <person name="Frisvad J.C."/>
            <person name="Nybo J.L."/>
            <person name="Theobald S."/>
            <person name="Kuo A."/>
            <person name="Bowyer P."/>
            <person name="Matsuda Y."/>
            <person name="Lyhne E.K."/>
            <person name="Kogle M.E."/>
            <person name="Clum A."/>
            <person name="Lipzen A."/>
            <person name="Salamov A."/>
            <person name="Ngan C.Y."/>
            <person name="Daum C."/>
            <person name="Chiniquy J."/>
            <person name="Barry K."/>
            <person name="LaButti K."/>
            <person name="Haridas S."/>
            <person name="Simmons B.A."/>
            <person name="Magnuson J.K."/>
            <person name="Mortensen U.H."/>
            <person name="Larsen T.O."/>
            <person name="Grigoriev I.V."/>
            <person name="Baker S.E."/>
            <person name="Andersen M.R."/>
            <person name="Nordberg H.P."/>
            <person name="Cantor M.N."/>
            <person name="Hua S.X."/>
        </authorList>
    </citation>
    <scope>NUCLEOTIDE SEQUENCE [LARGE SCALE GENOMIC DNA]</scope>
    <source>
        <strain evidence="2">IBT 19404</strain>
    </source>
</reference>
<evidence type="ECO:0000313" key="1">
    <source>
        <dbReference type="EMBL" id="PLN75656.1"/>
    </source>
</evidence>
<keyword evidence="2" id="KW-1185">Reference proteome</keyword>
<protein>
    <submittedName>
        <fullName evidence="1">Uncharacterized protein</fullName>
    </submittedName>
</protein>
<proteinExistence type="predicted"/>
<sequence>MNFGLIEASSRSHVDISRHLFPSSFSRRMRKVDEEGQSVIWSVIRSPVDHPADHVLPSCKMISATWLARGCATA</sequence>
<dbReference type="EMBL" id="KZ559641">
    <property type="protein sequence ID" value="PLN75656.1"/>
    <property type="molecule type" value="Genomic_DNA"/>
</dbReference>
<dbReference type="AlphaFoldDB" id="A0A2J5HFT2"/>
<name>A0A2J5HFT2_9EURO</name>
<dbReference type="Proteomes" id="UP000235023">
    <property type="component" value="Unassembled WGS sequence"/>
</dbReference>
<gene>
    <name evidence="1" type="ORF">BDW42DRAFT_180315</name>
</gene>